<dbReference type="OrthoDB" id="9799749at2"/>
<keyword evidence="2" id="KW-1185">Reference proteome</keyword>
<evidence type="ECO:0000313" key="2">
    <source>
        <dbReference type="Proteomes" id="UP000276223"/>
    </source>
</evidence>
<name>A0A3N1UW02_9BACT</name>
<dbReference type="RefSeq" id="WP_123290256.1">
    <property type="nucleotide sequence ID" value="NZ_RJVA01000012.1"/>
</dbReference>
<dbReference type="Gene3D" id="2.20.28.10">
    <property type="match status" value="1"/>
</dbReference>
<proteinExistence type="predicted"/>
<gene>
    <name evidence="1" type="ORF">EDC27_1765</name>
</gene>
<evidence type="ECO:0000313" key="1">
    <source>
        <dbReference type="EMBL" id="ROQ92091.1"/>
    </source>
</evidence>
<dbReference type="NCBIfam" id="NF045720">
    <property type="entry name" value="rubredox_RCKP"/>
    <property type="match status" value="1"/>
</dbReference>
<dbReference type="AlphaFoldDB" id="A0A3N1UW02"/>
<protein>
    <recommendedName>
        <fullName evidence="3">Rubredoxin</fullName>
    </recommendedName>
</protein>
<reference evidence="1 2" key="1">
    <citation type="submission" date="2018-11" db="EMBL/GenBank/DDBJ databases">
        <title>Genomic Encyclopedia of Type Strains, Phase IV (KMG-IV): sequencing the most valuable type-strain genomes for metagenomic binning, comparative biology and taxonomic classification.</title>
        <authorList>
            <person name="Goeker M."/>
        </authorList>
    </citation>
    <scope>NUCLEOTIDE SEQUENCE [LARGE SCALE GENOMIC DNA]</scope>
    <source>
        <strain evidence="1 2">DSM 22027</strain>
    </source>
</reference>
<accession>A0A3N1UW02</accession>
<organism evidence="1 2">
    <name type="scientific">Desulfosoma caldarium</name>
    <dbReference type="NCBI Taxonomy" id="610254"/>
    <lineage>
        <taxon>Bacteria</taxon>
        <taxon>Pseudomonadati</taxon>
        <taxon>Thermodesulfobacteriota</taxon>
        <taxon>Syntrophobacteria</taxon>
        <taxon>Syntrophobacterales</taxon>
        <taxon>Syntrophobacteraceae</taxon>
        <taxon>Desulfosoma</taxon>
    </lineage>
</organism>
<dbReference type="InterPro" id="IPR054685">
    <property type="entry name" value="Rubredox_RCKP"/>
</dbReference>
<dbReference type="Proteomes" id="UP000276223">
    <property type="component" value="Unassembled WGS sequence"/>
</dbReference>
<evidence type="ECO:0008006" key="3">
    <source>
        <dbReference type="Google" id="ProtNLM"/>
    </source>
</evidence>
<sequence>MAVFQCTKCGFEKEGRCKPQKCPQCGEKKTFEKKSEGGKA</sequence>
<comment type="caution">
    <text evidence="1">The sequence shown here is derived from an EMBL/GenBank/DDBJ whole genome shotgun (WGS) entry which is preliminary data.</text>
</comment>
<dbReference type="EMBL" id="RJVA01000012">
    <property type="protein sequence ID" value="ROQ92091.1"/>
    <property type="molecule type" value="Genomic_DNA"/>
</dbReference>
<dbReference type="SUPFAM" id="SSF57802">
    <property type="entry name" value="Rubredoxin-like"/>
    <property type="match status" value="1"/>
</dbReference>